<dbReference type="Gene3D" id="3.40.462.10">
    <property type="entry name" value="FAD-linked oxidases, C-terminal domain"/>
    <property type="match status" value="1"/>
</dbReference>
<dbReference type="InterPro" id="IPR016170">
    <property type="entry name" value="Cytok_DH_C_sf"/>
</dbReference>
<dbReference type="AlphaFoldDB" id="A0A4P2QIR9"/>
<accession>A0A4P2QIR9</accession>
<reference evidence="1 2" key="1">
    <citation type="submission" date="2015-09" db="EMBL/GenBank/DDBJ databases">
        <title>Sorangium comparison.</title>
        <authorList>
            <person name="Zaburannyi N."/>
            <person name="Bunk B."/>
            <person name="Overmann J."/>
            <person name="Mueller R."/>
        </authorList>
    </citation>
    <scope>NUCLEOTIDE SEQUENCE [LARGE SCALE GENOMIC DNA]</scope>
    <source>
        <strain evidence="1 2">So ce836</strain>
    </source>
</reference>
<dbReference type="EMBL" id="CP012672">
    <property type="protein sequence ID" value="AUX29844.1"/>
    <property type="molecule type" value="Genomic_DNA"/>
</dbReference>
<dbReference type="Proteomes" id="UP000295497">
    <property type="component" value="Chromosome"/>
</dbReference>
<evidence type="ECO:0000313" key="1">
    <source>
        <dbReference type="EMBL" id="AUX29844.1"/>
    </source>
</evidence>
<dbReference type="RefSeq" id="WP_129573938.1">
    <property type="nucleotide sequence ID" value="NZ_CP012672.1"/>
</dbReference>
<name>A0A4P2QIR9_SORCE</name>
<organism evidence="1 2">
    <name type="scientific">Sorangium cellulosum</name>
    <name type="common">Polyangium cellulosum</name>
    <dbReference type="NCBI Taxonomy" id="56"/>
    <lineage>
        <taxon>Bacteria</taxon>
        <taxon>Pseudomonadati</taxon>
        <taxon>Myxococcota</taxon>
        <taxon>Polyangia</taxon>
        <taxon>Polyangiales</taxon>
        <taxon>Polyangiaceae</taxon>
        <taxon>Sorangium</taxon>
    </lineage>
</organism>
<evidence type="ECO:0000313" key="2">
    <source>
        <dbReference type="Proteomes" id="UP000295497"/>
    </source>
</evidence>
<proteinExistence type="predicted"/>
<protein>
    <submittedName>
        <fullName evidence="1">Uncharacterized protein</fullName>
    </submittedName>
</protein>
<sequence>MRSAAPRPSDALGQRCRRDIIQSNAQLGNVLREAARRCPRSHGYDGPGATPDEVVEAIRQELGTC</sequence>
<gene>
    <name evidence="1" type="ORF">SOCE836_019370</name>
</gene>